<dbReference type="Pfam" id="PF08240">
    <property type="entry name" value="ADH_N"/>
    <property type="match status" value="1"/>
</dbReference>
<dbReference type="Proteomes" id="UP000724874">
    <property type="component" value="Unassembled WGS sequence"/>
</dbReference>
<dbReference type="Gene3D" id="3.90.180.10">
    <property type="entry name" value="Medium-chain alcohol dehydrogenases, catalytic domain"/>
    <property type="match status" value="1"/>
</dbReference>
<dbReference type="Pfam" id="PF13602">
    <property type="entry name" value="ADH_zinc_N_2"/>
    <property type="match status" value="1"/>
</dbReference>
<dbReference type="SUPFAM" id="SSF51735">
    <property type="entry name" value="NAD(P)-binding Rossmann-fold domains"/>
    <property type="match status" value="1"/>
</dbReference>
<proteinExistence type="predicted"/>
<protein>
    <recommendedName>
        <fullName evidence="1">Enoyl reductase (ER) domain-containing protein</fullName>
    </recommendedName>
</protein>
<gene>
    <name evidence="2" type="ORF">CPB84DRAFT_1842406</name>
</gene>
<dbReference type="CDD" id="cd08267">
    <property type="entry name" value="MDR1"/>
    <property type="match status" value="1"/>
</dbReference>
<comment type="caution">
    <text evidence="2">The sequence shown here is derived from an EMBL/GenBank/DDBJ whole genome shotgun (WGS) entry which is preliminary data.</text>
</comment>
<dbReference type="GO" id="GO:0005739">
    <property type="term" value="C:mitochondrion"/>
    <property type="evidence" value="ECO:0007669"/>
    <property type="project" value="TreeGrafter"/>
</dbReference>
<dbReference type="InterPro" id="IPR011032">
    <property type="entry name" value="GroES-like_sf"/>
</dbReference>
<dbReference type="OrthoDB" id="3509362at2759"/>
<accession>A0A9P5P0B7</accession>
<dbReference type="AlphaFoldDB" id="A0A9P5P0B7"/>
<reference evidence="2" key="1">
    <citation type="submission" date="2020-11" db="EMBL/GenBank/DDBJ databases">
        <authorList>
            <consortium name="DOE Joint Genome Institute"/>
            <person name="Ahrendt S."/>
            <person name="Riley R."/>
            <person name="Andreopoulos W."/>
            <person name="LaButti K."/>
            <person name="Pangilinan J."/>
            <person name="Ruiz-duenas F.J."/>
            <person name="Barrasa J.M."/>
            <person name="Sanchez-Garcia M."/>
            <person name="Camarero S."/>
            <person name="Miyauchi S."/>
            <person name="Serrano A."/>
            <person name="Linde D."/>
            <person name="Babiker R."/>
            <person name="Drula E."/>
            <person name="Ayuso-Fernandez I."/>
            <person name="Pacheco R."/>
            <person name="Padilla G."/>
            <person name="Ferreira P."/>
            <person name="Barriuso J."/>
            <person name="Kellner H."/>
            <person name="Castanera R."/>
            <person name="Alfaro M."/>
            <person name="Ramirez L."/>
            <person name="Pisabarro A.G."/>
            <person name="Kuo A."/>
            <person name="Tritt A."/>
            <person name="Lipzen A."/>
            <person name="He G."/>
            <person name="Yan M."/>
            <person name="Ng V."/>
            <person name="Cullen D."/>
            <person name="Martin F."/>
            <person name="Rosso M.-N."/>
            <person name="Henrissat B."/>
            <person name="Hibbett D."/>
            <person name="Martinez A.T."/>
            <person name="Grigoriev I.V."/>
        </authorList>
    </citation>
    <scope>NUCLEOTIDE SEQUENCE</scope>
    <source>
        <strain evidence="2">AH 44721</strain>
    </source>
</reference>
<dbReference type="PANTHER" id="PTHR11695:SF294">
    <property type="entry name" value="RETICULON-4-INTERACTING PROTEIN 1, MITOCHONDRIAL"/>
    <property type="match status" value="1"/>
</dbReference>
<name>A0A9P5P0B7_GYMJU</name>
<dbReference type="SMART" id="SM00829">
    <property type="entry name" value="PKS_ER"/>
    <property type="match status" value="1"/>
</dbReference>
<dbReference type="GO" id="GO:0016491">
    <property type="term" value="F:oxidoreductase activity"/>
    <property type="evidence" value="ECO:0007669"/>
    <property type="project" value="InterPro"/>
</dbReference>
<dbReference type="InterPro" id="IPR013154">
    <property type="entry name" value="ADH-like_N"/>
</dbReference>
<dbReference type="SUPFAM" id="SSF50129">
    <property type="entry name" value="GroES-like"/>
    <property type="match status" value="1"/>
</dbReference>
<dbReference type="InterPro" id="IPR020843">
    <property type="entry name" value="ER"/>
</dbReference>
<dbReference type="InterPro" id="IPR036291">
    <property type="entry name" value="NAD(P)-bd_dom_sf"/>
</dbReference>
<evidence type="ECO:0000313" key="3">
    <source>
        <dbReference type="Proteomes" id="UP000724874"/>
    </source>
</evidence>
<dbReference type="EMBL" id="JADNYJ010000005">
    <property type="protein sequence ID" value="KAF8911157.1"/>
    <property type="molecule type" value="Genomic_DNA"/>
</dbReference>
<dbReference type="PANTHER" id="PTHR11695">
    <property type="entry name" value="ALCOHOL DEHYDROGENASE RELATED"/>
    <property type="match status" value="1"/>
</dbReference>
<keyword evidence="3" id="KW-1185">Reference proteome</keyword>
<evidence type="ECO:0000259" key="1">
    <source>
        <dbReference type="SMART" id="SM00829"/>
    </source>
</evidence>
<evidence type="ECO:0000313" key="2">
    <source>
        <dbReference type="EMBL" id="KAF8911157.1"/>
    </source>
</evidence>
<dbReference type="InterPro" id="IPR050700">
    <property type="entry name" value="YIM1/Zinc_Alcohol_DH_Fams"/>
</dbReference>
<organism evidence="2 3">
    <name type="scientific">Gymnopilus junonius</name>
    <name type="common">Spectacular rustgill mushroom</name>
    <name type="synonym">Gymnopilus spectabilis subsp. junonius</name>
    <dbReference type="NCBI Taxonomy" id="109634"/>
    <lineage>
        <taxon>Eukaryota</taxon>
        <taxon>Fungi</taxon>
        <taxon>Dikarya</taxon>
        <taxon>Basidiomycota</taxon>
        <taxon>Agaricomycotina</taxon>
        <taxon>Agaricomycetes</taxon>
        <taxon>Agaricomycetidae</taxon>
        <taxon>Agaricales</taxon>
        <taxon>Agaricineae</taxon>
        <taxon>Hymenogastraceae</taxon>
        <taxon>Gymnopilus</taxon>
    </lineage>
</organism>
<sequence length="353" mass="37999">MTTTIPDVQSAWVNVARGAPDKALLFEQNWPVPKDLAEGEVLVKVQAAALNPVGYKFFKILPNAVANRPRVAEFDLSGVVVATNDKRLKVGDDVYGWIPSNLFRKTNQGALAQYARVPADALVNRPPNVTPVQAAGLTLSGLTAHDIVFKIANVQSGQNVFINGGSTAVGAFAIQLAKIRGATVTASASGGKEQFVRDLGADEFVDYTKVDLPKYLAEKFSASKLDYIFETVGLSNPSLYTRSDSYLSPKGAYISVGPQPKDLCPSEIWNITKTSVSMVRPKILGGNKAPFKLVSVLNDLQAATEFKQYVADGSIKPIVDSVFEFKDALKAFDRLMTGTSKGKVVVKIDPSVD</sequence>
<feature type="domain" description="Enoyl reductase (ER)" evidence="1">
    <location>
        <begin position="18"/>
        <end position="346"/>
    </location>
</feature>
<dbReference type="Gene3D" id="3.40.50.720">
    <property type="entry name" value="NAD(P)-binding Rossmann-like Domain"/>
    <property type="match status" value="1"/>
</dbReference>